<dbReference type="AlphaFoldDB" id="A0A391NZR3"/>
<keyword evidence="3" id="KW-1185">Reference proteome</keyword>
<name>A0A391NZR3_9EUKA</name>
<evidence type="ECO:0000256" key="1">
    <source>
        <dbReference type="SAM" id="MobiDB-lite"/>
    </source>
</evidence>
<feature type="region of interest" description="Disordered" evidence="1">
    <location>
        <begin position="68"/>
        <end position="106"/>
    </location>
</feature>
<dbReference type="Proteomes" id="UP000265618">
    <property type="component" value="Unassembled WGS sequence"/>
</dbReference>
<accession>A0A391NZR3</accession>
<gene>
    <name evidence="2" type="ORF">KIPB_011801</name>
</gene>
<comment type="caution">
    <text evidence="2">The sequence shown here is derived from an EMBL/GenBank/DDBJ whole genome shotgun (WGS) entry which is preliminary data.</text>
</comment>
<organism evidence="2 3">
    <name type="scientific">Kipferlia bialata</name>
    <dbReference type="NCBI Taxonomy" id="797122"/>
    <lineage>
        <taxon>Eukaryota</taxon>
        <taxon>Metamonada</taxon>
        <taxon>Carpediemonas-like organisms</taxon>
        <taxon>Kipferlia</taxon>
    </lineage>
</organism>
<sequence>MQCTRDAENVTRRRERERERPVPVPVSIPVSLALPSVAVSDVAKGIMMGADAADMGYTADAAVGCIQTPPPSVQREAEREREYPRVGQNPHSVTERGDRGTERVVRSAEPLKDSLLADVAPFYASKCA</sequence>
<protein>
    <submittedName>
        <fullName evidence="2">Uncharacterized protein</fullName>
    </submittedName>
</protein>
<feature type="region of interest" description="Disordered" evidence="1">
    <location>
        <begin position="1"/>
        <end position="23"/>
    </location>
</feature>
<evidence type="ECO:0000313" key="3">
    <source>
        <dbReference type="Proteomes" id="UP000265618"/>
    </source>
</evidence>
<reference evidence="2 3" key="1">
    <citation type="journal article" date="2018" name="PLoS ONE">
        <title>The draft genome of Kipferlia bialata reveals reductive genome evolution in fornicate parasites.</title>
        <authorList>
            <person name="Tanifuji G."/>
            <person name="Takabayashi S."/>
            <person name="Kume K."/>
            <person name="Takagi M."/>
            <person name="Nakayama T."/>
            <person name="Kamikawa R."/>
            <person name="Inagaki Y."/>
            <person name="Hashimoto T."/>
        </authorList>
    </citation>
    <scope>NUCLEOTIDE SEQUENCE [LARGE SCALE GENOMIC DNA]</scope>
    <source>
        <strain evidence="2">NY0173</strain>
    </source>
</reference>
<evidence type="ECO:0000313" key="2">
    <source>
        <dbReference type="EMBL" id="GCA63763.1"/>
    </source>
</evidence>
<proteinExistence type="predicted"/>
<dbReference type="EMBL" id="BDIP01004959">
    <property type="protein sequence ID" value="GCA63763.1"/>
    <property type="molecule type" value="Genomic_DNA"/>
</dbReference>
<feature type="compositionally biased region" description="Basic and acidic residues" evidence="1">
    <location>
        <begin position="75"/>
        <end position="84"/>
    </location>
</feature>
<feature type="compositionally biased region" description="Basic and acidic residues" evidence="1">
    <location>
        <begin position="93"/>
        <end position="106"/>
    </location>
</feature>
<feature type="compositionally biased region" description="Basic and acidic residues" evidence="1">
    <location>
        <begin position="1"/>
        <end position="21"/>
    </location>
</feature>